<evidence type="ECO:0000259" key="2">
    <source>
        <dbReference type="Pfam" id="PF14420"/>
    </source>
</evidence>
<dbReference type="Pfam" id="PF14420">
    <property type="entry name" value="Clr5"/>
    <property type="match status" value="1"/>
</dbReference>
<protein>
    <recommendedName>
        <fullName evidence="2">Clr5 domain-containing protein</fullName>
    </recommendedName>
</protein>
<sequence>MDSNLPLHPAGLGPGEERDPSTRSGCIREGYGPSPISGETRYNTDCTVKFERRGSSASLGLQEMVADHSSGPWKPLSPGTSDVSGDRRGSSIASASPFPSDHSVVSKPDAENHSQRRAGRAAGAAQPTRSTARFHHHPQIWESHKAEIEEIYMKQNKSLKELIAIMKEKGFKATPRMYKSKFELWGFAKNNRSKDVAVMLRLQRQRDAAGKPTAFQRHGKMVDIYNYMKRKRISSRDLAEPNVEVNLPEYLRCLTPPPADPQHMTLPDHLHAQDILVNCFRDLTLGWRDSARSPTSFEEDFNAYFDGELCEATRDFSRACWFFSRGYTSHGALLSQRAFSTLDLLVTKPSALGLFDLLIASVITPDYGLAKELWKYLAAYAKAKLGPMSTFYRLFRALEEIFQNNALEAGVDFVFNCMESIIGMLLGHKDLAQTIAPAISFFLLGDLILFNSTRTDLPSLQRAIAASQDLIVADGTDNAPDVVRFLEPAAYLWQYGPEDELSFQLANAALHQQDPVSERFDWTYWVAWRVVAEFHRSRCPDDSASSNPRHSLARYSLERAVNAAQDGRGFGEVQIYENLQKLEDWHHEAGDAAQESAVRRRKEGMLQAYLEILQKPLGIEQPRTPSSQ</sequence>
<proteinExistence type="predicted"/>
<dbReference type="EMBL" id="QJNS01000703">
    <property type="protein sequence ID" value="RYO75456.1"/>
    <property type="molecule type" value="Genomic_DNA"/>
</dbReference>
<feature type="region of interest" description="Disordered" evidence="1">
    <location>
        <begin position="54"/>
        <end position="136"/>
    </location>
</feature>
<dbReference type="InterPro" id="IPR025676">
    <property type="entry name" value="Clr5_dom"/>
</dbReference>
<accession>A0ABY0GWA1</accession>
<dbReference type="PANTHER" id="PTHR38788:SF3">
    <property type="entry name" value="CLR5 DOMAIN-CONTAINING PROTEIN"/>
    <property type="match status" value="1"/>
</dbReference>
<evidence type="ECO:0000256" key="1">
    <source>
        <dbReference type="SAM" id="MobiDB-lite"/>
    </source>
</evidence>
<feature type="region of interest" description="Disordered" evidence="1">
    <location>
        <begin position="1"/>
        <end position="41"/>
    </location>
</feature>
<evidence type="ECO:0000313" key="3">
    <source>
        <dbReference type="EMBL" id="RYO75456.1"/>
    </source>
</evidence>
<reference evidence="3 4" key="1">
    <citation type="submission" date="2018-06" db="EMBL/GenBank/DDBJ databases">
        <title>Complete Genomes of Monosporascus.</title>
        <authorList>
            <person name="Robinson A.J."/>
            <person name="Natvig D.O."/>
        </authorList>
    </citation>
    <scope>NUCLEOTIDE SEQUENCE [LARGE SCALE GENOMIC DNA]</scope>
    <source>
        <strain evidence="3 4">CBS 609.92</strain>
    </source>
</reference>
<name>A0ABY0GWA1_9PEZI</name>
<dbReference type="PANTHER" id="PTHR38788">
    <property type="entry name" value="CLR5 DOMAIN-CONTAINING PROTEIN"/>
    <property type="match status" value="1"/>
</dbReference>
<gene>
    <name evidence="3" type="ORF">DL762_009994</name>
</gene>
<comment type="caution">
    <text evidence="3">The sequence shown here is derived from an EMBL/GenBank/DDBJ whole genome shotgun (WGS) entry which is preliminary data.</text>
</comment>
<organism evidence="3 4">
    <name type="scientific">Monosporascus cannonballus</name>
    <dbReference type="NCBI Taxonomy" id="155416"/>
    <lineage>
        <taxon>Eukaryota</taxon>
        <taxon>Fungi</taxon>
        <taxon>Dikarya</taxon>
        <taxon>Ascomycota</taxon>
        <taxon>Pezizomycotina</taxon>
        <taxon>Sordariomycetes</taxon>
        <taxon>Xylariomycetidae</taxon>
        <taxon>Xylariales</taxon>
        <taxon>Xylariales incertae sedis</taxon>
        <taxon>Monosporascus</taxon>
    </lineage>
</organism>
<dbReference type="Proteomes" id="UP000294003">
    <property type="component" value="Unassembled WGS sequence"/>
</dbReference>
<keyword evidence="4" id="KW-1185">Reference proteome</keyword>
<feature type="domain" description="Clr5" evidence="2">
    <location>
        <begin position="138"/>
        <end position="189"/>
    </location>
</feature>
<evidence type="ECO:0000313" key="4">
    <source>
        <dbReference type="Proteomes" id="UP000294003"/>
    </source>
</evidence>